<sequence length="185" mass="20900">MKKSLRKEMLKKICVRDGDKILDVGCGDGTLLTELIQWRDAEGYGIDPSEDVIRQAGDAHPELHLETGYSDFLPYDDNTFRIITVCDDFHTFKDPEKFVSEAARVLTPGGRLYIAEAALPEPVRILANLPSYLIPSRKNKYHSTYEVLDYFKNAGLTKFRVYKKKQLLLVSGKKLAQSSAGQTEI</sequence>
<dbReference type="PANTHER" id="PTHR43591:SF24">
    <property type="entry name" value="2-METHOXY-6-POLYPRENYL-1,4-BENZOQUINOL METHYLASE, MITOCHONDRIAL"/>
    <property type="match status" value="1"/>
</dbReference>
<comment type="caution">
    <text evidence="2">The sequence shown here is derived from an EMBL/GenBank/DDBJ whole genome shotgun (WGS) entry which is preliminary data.</text>
</comment>
<dbReference type="SUPFAM" id="SSF53335">
    <property type="entry name" value="S-adenosyl-L-methionine-dependent methyltransferases"/>
    <property type="match status" value="1"/>
</dbReference>
<evidence type="ECO:0000259" key="1">
    <source>
        <dbReference type="Pfam" id="PF08241"/>
    </source>
</evidence>
<dbReference type="Gene3D" id="3.40.50.150">
    <property type="entry name" value="Vaccinia Virus protein VP39"/>
    <property type="match status" value="1"/>
</dbReference>
<feature type="domain" description="Methyltransferase type 11" evidence="1">
    <location>
        <begin position="22"/>
        <end position="114"/>
    </location>
</feature>
<dbReference type="AlphaFoldDB" id="A0A916VD37"/>
<dbReference type="CDD" id="cd02440">
    <property type="entry name" value="AdoMet_MTases"/>
    <property type="match status" value="1"/>
</dbReference>
<dbReference type="RefSeq" id="WP_201311020.1">
    <property type="nucleotide sequence ID" value="NZ_BLYI01000035.1"/>
</dbReference>
<dbReference type="GO" id="GO:0008757">
    <property type="term" value="F:S-adenosylmethionine-dependent methyltransferase activity"/>
    <property type="evidence" value="ECO:0007669"/>
    <property type="project" value="InterPro"/>
</dbReference>
<accession>A0A916VD37</accession>
<evidence type="ECO:0000313" key="3">
    <source>
        <dbReference type="Proteomes" id="UP000613208"/>
    </source>
</evidence>
<evidence type="ECO:0000313" key="2">
    <source>
        <dbReference type="EMBL" id="GFO85311.1"/>
    </source>
</evidence>
<keyword evidence="3" id="KW-1185">Reference proteome</keyword>
<protein>
    <recommendedName>
        <fullName evidence="1">Methyltransferase type 11 domain-containing protein</fullName>
    </recommendedName>
</protein>
<dbReference type="Proteomes" id="UP000613208">
    <property type="component" value="Unassembled WGS sequence"/>
</dbReference>
<dbReference type="EMBL" id="BLYI01000035">
    <property type="protein sequence ID" value="GFO85311.1"/>
    <property type="molecule type" value="Genomic_DNA"/>
</dbReference>
<dbReference type="InterPro" id="IPR029063">
    <property type="entry name" value="SAM-dependent_MTases_sf"/>
</dbReference>
<name>A0A916VD37_9FIRM</name>
<proteinExistence type="predicted"/>
<gene>
    <name evidence="2" type="ORF">ANBU17_16580</name>
</gene>
<dbReference type="InterPro" id="IPR013216">
    <property type="entry name" value="Methyltransf_11"/>
</dbReference>
<organism evidence="2 3">
    <name type="scientific">Anaerostipes butyraticus</name>
    <dbReference type="NCBI Taxonomy" id="645466"/>
    <lineage>
        <taxon>Bacteria</taxon>
        <taxon>Bacillati</taxon>
        <taxon>Bacillota</taxon>
        <taxon>Clostridia</taxon>
        <taxon>Lachnospirales</taxon>
        <taxon>Lachnospiraceae</taxon>
        <taxon>Anaerostipes</taxon>
    </lineage>
</organism>
<reference evidence="2" key="1">
    <citation type="submission" date="2020-06" db="EMBL/GenBank/DDBJ databases">
        <title>Characterization of fructooligosaccharide metabolism and fructooligosaccharide-degrading enzymes in human commensal butyrate producers.</title>
        <authorList>
            <person name="Tanno H."/>
            <person name="Fujii T."/>
            <person name="Hirano K."/>
            <person name="Maeno S."/>
            <person name="Tonozuka T."/>
            <person name="Sakamoto M."/>
            <person name="Ohkuma M."/>
            <person name="Tochio T."/>
            <person name="Endo A."/>
        </authorList>
    </citation>
    <scope>NUCLEOTIDE SEQUENCE</scope>
    <source>
        <strain evidence="2">JCM 17466</strain>
    </source>
</reference>
<dbReference type="PANTHER" id="PTHR43591">
    <property type="entry name" value="METHYLTRANSFERASE"/>
    <property type="match status" value="1"/>
</dbReference>
<dbReference type="Pfam" id="PF08241">
    <property type="entry name" value="Methyltransf_11"/>
    <property type="match status" value="1"/>
</dbReference>